<dbReference type="GO" id="GO:0005634">
    <property type="term" value="C:nucleus"/>
    <property type="evidence" value="ECO:0007669"/>
    <property type="project" value="TreeGrafter"/>
</dbReference>
<keyword evidence="2" id="KW-0963">Cytoplasm</keyword>
<dbReference type="RefSeq" id="XP_067486159.1">
    <property type="nucleotide sequence ID" value="XM_067638253.1"/>
</dbReference>
<dbReference type="GO" id="GO:0005737">
    <property type="term" value="C:cytoplasm"/>
    <property type="evidence" value="ECO:0007669"/>
    <property type="project" value="UniProtKB-SubCell"/>
</dbReference>
<dbReference type="InterPro" id="IPR039764">
    <property type="entry name" value="HABP4/SERBP1-like"/>
</dbReference>
<name>A0A436ZP02_ARTFL</name>
<evidence type="ECO:0000259" key="4">
    <source>
        <dbReference type="SMART" id="SM01233"/>
    </source>
</evidence>
<dbReference type="PANTHER" id="PTHR12299">
    <property type="entry name" value="HYALURONIC ACID-BINDING PROTEIN 4"/>
    <property type="match status" value="1"/>
</dbReference>
<evidence type="ECO:0000313" key="5">
    <source>
        <dbReference type="EMBL" id="RVD80615.1"/>
    </source>
</evidence>
<evidence type="ECO:0000256" key="3">
    <source>
        <dbReference type="SAM" id="MobiDB-lite"/>
    </source>
</evidence>
<evidence type="ECO:0000256" key="2">
    <source>
        <dbReference type="ARBA" id="ARBA00022490"/>
    </source>
</evidence>
<dbReference type="InterPro" id="IPR019084">
    <property type="entry name" value="STM1-like_N"/>
</dbReference>
<dbReference type="InterPro" id="IPR006861">
    <property type="entry name" value="HABP4_PAIRBP1-bd"/>
</dbReference>
<evidence type="ECO:0000256" key="1">
    <source>
        <dbReference type="ARBA" id="ARBA00004496"/>
    </source>
</evidence>
<dbReference type="Pfam" id="PF04774">
    <property type="entry name" value="HABP4_PAI-RBP1"/>
    <property type="match status" value="1"/>
</dbReference>
<dbReference type="Proteomes" id="UP000283090">
    <property type="component" value="Unassembled WGS sequence"/>
</dbReference>
<dbReference type="VEuPathDB" id="FungiDB:DFL_008509"/>
<feature type="compositionally biased region" description="Basic and acidic residues" evidence="3">
    <location>
        <begin position="255"/>
        <end position="274"/>
    </location>
</feature>
<dbReference type="OrthoDB" id="5426471at2759"/>
<dbReference type="STRING" id="97331.A0A436ZP02"/>
<reference evidence="5 6" key="1">
    <citation type="submission" date="2019-01" db="EMBL/GenBank/DDBJ databases">
        <title>Intercellular communication is required for trap formation in the nematode-trapping fungus Duddingtonia flagrans.</title>
        <authorList>
            <person name="Youssar L."/>
            <person name="Wernet V."/>
            <person name="Hensel N."/>
            <person name="Hildebrandt H.-G."/>
            <person name="Fischer R."/>
        </authorList>
    </citation>
    <scope>NUCLEOTIDE SEQUENCE [LARGE SCALE GENOMIC DNA]</scope>
    <source>
        <strain evidence="5 6">CBS H-5679</strain>
    </source>
</reference>
<accession>A0A436ZP02</accession>
<feature type="region of interest" description="Disordered" evidence="3">
    <location>
        <begin position="1"/>
        <end position="230"/>
    </location>
</feature>
<feature type="compositionally biased region" description="Basic and acidic residues" evidence="3">
    <location>
        <begin position="107"/>
        <end position="124"/>
    </location>
</feature>
<comment type="subcellular location">
    <subcellularLocation>
        <location evidence="1">Cytoplasm</location>
    </subcellularLocation>
</comment>
<feature type="compositionally biased region" description="Polar residues" evidence="3">
    <location>
        <begin position="125"/>
        <end position="135"/>
    </location>
</feature>
<dbReference type="GO" id="GO:0003723">
    <property type="term" value="F:RNA binding"/>
    <property type="evidence" value="ECO:0007669"/>
    <property type="project" value="InterPro"/>
</dbReference>
<organism evidence="5 6">
    <name type="scientific">Arthrobotrys flagrans</name>
    <name type="common">Nematode-trapping fungus</name>
    <name type="synonym">Trichothecium flagrans</name>
    <dbReference type="NCBI Taxonomy" id="97331"/>
    <lineage>
        <taxon>Eukaryota</taxon>
        <taxon>Fungi</taxon>
        <taxon>Dikarya</taxon>
        <taxon>Ascomycota</taxon>
        <taxon>Pezizomycotina</taxon>
        <taxon>Orbiliomycetes</taxon>
        <taxon>Orbiliales</taxon>
        <taxon>Orbiliaceae</taxon>
        <taxon>Arthrobotrys</taxon>
    </lineage>
</organism>
<feature type="compositionally biased region" description="Gly residues" evidence="3">
    <location>
        <begin position="290"/>
        <end position="305"/>
    </location>
</feature>
<dbReference type="GeneID" id="93590820"/>
<dbReference type="AlphaFoldDB" id="A0A436ZP02"/>
<feature type="compositionally biased region" description="Low complexity" evidence="3">
    <location>
        <begin position="43"/>
        <end position="54"/>
    </location>
</feature>
<dbReference type="Pfam" id="PF09598">
    <property type="entry name" value="Stm1_N"/>
    <property type="match status" value="1"/>
</dbReference>
<dbReference type="SMART" id="SM01233">
    <property type="entry name" value="HABP4_PAI-RBP1"/>
    <property type="match status" value="1"/>
</dbReference>
<feature type="compositionally biased region" description="Basic and acidic residues" evidence="3">
    <location>
        <begin position="61"/>
        <end position="84"/>
    </location>
</feature>
<protein>
    <recommendedName>
        <fullName evidence="4">Hyaluronan/mRNA-binding protein domain-containing protein</fullName>
    </recommendedName>
</protein>
<comment type="caution">
    <text evidence="5">The sequence shown here is derived from an EMBL/GenBank/DDBJ whole genome shotgun (WGS) entry which is preliminary data.</text>
</comment>
<sequence>MAAVASKNPFDLLGNDIEDENDTPKPPMKEIVKKTTTSKKADVAPPKAVAPAADSRGPRRPRGEGNEGAFRDRGAGRENNRSRPTDQQGGPRERGGRGGRSGRGGRGGREFERHSGTGRLDTDKQVSQGWGNNKSEWTEEQAGESIAQAEAAGEAPTAAAVEGEQPEATEAAEPVAEPEPEDNTKSFAQYQAELESRAPIEELPEARRANEGVREDKKWASAKELVKDEDEEYFVGGKSKQKKIKNRNEKAVVEIDHGFVDPRSLRRGSGDRGGRGARGGARGGDRPHRGGPGRGEFRGGRGGARGLNVSDESAFPSLGK</sequence>
<keyword evidence="6" id="KW-1185">Reference proteome</keyword>
<feature type="compositionally biased region" description="Basic and acidic residues" evidence="3">
    <location>
        <begin position="194"/>
        <end position="226"/>
    </location>
</feature>
<dbReference type="EMBL" id="SAEB01000012">
    <property type="protein sequence ID" value="RVD80615.1"/>
    <property type="molecule type" value="Genomic_DNA"/>
</dbReference>
<feature type="domain" description="Hyaluronan/mRNA-binding protein" evidence="4">
    <location>
        <begin position="107"/>
        <end position="212"/>
    </location>
</feature>
<proteinExistence type="predicted"/>
<dbReference type="PANTHER" id="PTHR12299:SF17">
    <property type="entry name" value="AT19571P-RELATED"/>
    <property type="match status" value="1"/>
</dbReference>
<feature type="region of interest" description="Disordered" evidence="3">
    <location>
        <begin position="255"/>
        <end position="320"/>
    </location>
</feature>
<evidence type="ECO:0000313" key="6">
    <source>
        <dbReference type="Proteomes" id="UP000283090"/>
    </source>
</evidence>
<dbReference type="Gene3D" id="6.10.140.1040">
    <property type="match status" value="1"/>
</dbReference>
<feature type="compositionally biased region" description="Low complexity" evidence="3">
    <location>
        <begin position="143"/>
        <end position="175"/>
    </location>
</feature>
<gene>
    <name evidence="5" type="ORF">DFL_008509</name>
</gene>